<dbReference type="RefSeq" id="WP_014682597.1">
    <property type="nucleotide sequence ID" value="NC_017770.1"/>
</dbReference>
<keyword evidence="5" id="KW-1185">Reference proteome</keyword>
<evidence type="ECO:0000256" key="1">
    <source>
        <dbReference type="ARBA" id="ARBA00007198"/>
    </source>
</evidence>
<dbReference type="Proteomes" id="UP000007590">
    <property type="component" value="Chromosome"/>
</dbReference>
<dbReference type="PANTHER" id="PTHR30041">
    <property type="entry name" value="ARSENATE REDUCTASE"/>
    <property type="match status" value="1"/>
</dbReference>
<dbReference type="HOGENOM" id="CLU_116644_0_1_10"/>
<dbReference type="PANTHER" id="PTHR30041:SF4">
    <property type="entry name" value="ARSENATE REDUCTASE"/>
    <property type="match status" value="1"/>
</dbReference>
<keyword evidence="2" id="KW-0560">Oxidoreductase</keyword>
<dbReference type="CDD" id="cd03034">
    <property type="entry name" value="ArsC_ArsC"/>
    <property type="match status" value="1"/>
</dbReference>
<protein>
    <submittedName>
        <fullName evidence="4">Glutaredoxin-dependent arsenate reductase</fullName>
    </submittedName>
</protein>
<dbReference type="InterPro" id="IPR006660">
    <property type="entry name" value="Arsenate_reductase-like"/>
</dbReference>
<name>H8KN42_SOLCM</name>
<dbReference type="InterPro" id="IPR006659">
    <property type="entry name" value="Arsenate_reductase"/>
</dbReference>
<gene>
    <name evidence="4" type="ordered locus">Solca_4385</name>
</gene>
<dbReference type="SUPFAM" id="SSF52833">
    <property type="entry name" value="Thioredoxin-like"/>
    <property type="match status" value="1"/>
</dbReference>
<dbReference type="AlphaFoldDB" id="H8KN42"/>
<dbReference type="KEGG" id="scn:Solca_4385"/>
<dbReference type="PROSITE" id="PS51353">
    <property type="entry name" value="ARSC"/>
    <property type="match status" value="1"/>
</dbReference>
<evidence type="ECO:0000256" key="3">
    <source>
        <dbReference type="PROSITE-ProRule" id="PRU01282"/>
    </source>
</evidence>
<evidence type="ECO:0000256" key="2">
    <source>
        <dbReference type="ARBA" id="ARBA00023002"/>
    </source>
</evidence>
<dbReference type="eggNOG" id="COG1393">
    <property type="taxonomic scope" value="Bacteria"/>
</dbReference>
<organism evidence="4 5">
    <name type="scientific">Solitalea canadensis (strain ATCC 29591 / DSM 3403 / JCM 21819 / LMG 8368 / NBRC 15130 / NCIMB 12057 / USAM 9D)</name>
    <name type="common">Flexibacter canadensis</name>
    <dbReference type="NCBI Taxonomy" id="929556"/>
    <lineage>
        <taxon>Bacteria</taxon>
        <taxon>Pseudomonadati</taxon>
        <taxon>Bacteroidota</taxon>
        <taxon>Sphingobacteriia</taxon>
        <taxon>Sphingobacteriales</taxon>
        <taxon>Sphingobacteriaceae</taxon>
        <taxon>Solitalea</taxon>
    </lineage>
</organism>
<dbReference type="Pfam" id="PF03960">
    <property type="entry name" value="ArsC"/>
    <property type="match status" value="1"/>
</dbReference>
<evidence type="ECO:0000313" key="4">
    <source>
        <dbReference type="EMBL" id="AFD09375.1"/>
    </source>
</evidence>
<reference evidence="4" key="1">
    <citation type="submission" date="2012-02" db="EMBL/GenBank/DDBJ databases">
        <title>The complete genome of Solitalea canadensis DSM 3403.</title>
        <authorList>
            <consortium name="US DOE Joint Genome Institute (JGI-PGF)"/>
            <person name="Lucas S."/>
            <person name="Copeland A."/>
            <person name="Lapidus A."/>
            <person name="Glavina del Rio T."/>
            <person name="Dalin E."/>
            <person name="Tice H."/>
            <person name="Bruce D."/>
            <person name="Goodwin L."/>
            <person name="Pitluck S."/>
            <person name="Peters L."/>
            <person name="Ovchinnikova G."/>
            <person name="Lu M."/>
            <person name="Kyrpides N."/>
            <person name="Mavromatis K."/>
            <person name="Ivanova N."/>
            <person name="Brettin T."/>
            <person name="Detter J.C."/>
            <person name="Han C."/>
            <person name="Larimer F."/>
            <person name="Land M."/>
            <person name="Hauser L."/>
            <person name="Markowitz V."/>
            <person name="Cheng J.-F."/>
            <person name="Hugenholtz P."/>
            <person name="Woyke T."/>
            <person name="Wu D."/>
            <person name="Spring S."/>
            <person name="Schroeder M."/>
            <person name="Kopitz M."/>
            <person name="Brambilla E."/>
            <person name="Klenk H.-P."/>
            <person name="Eisen J.A."/>
        </authorList>
    </citation>
    <scope>NUCLEOTIDE SEQUENCE</scope>
    <source>
        <strain evidence="4">DSM 3403</strain>
    </source>
</reference>
<dbReference type="EMBL" id="CP003349">
    <property type="protein sequence ID" value="AFD09375.1"/>
    <property type="molecule type" value="Genomic_DNA"/>
</dbReference>
<accession>H8KN42</accession>
<dbReference type="Gene3D" id="3.40.30.10">
    <property type="entry name" value="Glutaredoxin"/>
    <property type="match status" value="1"/>
</dbReference>
<sequence length="113" mass="12890">MKILHNPKCSTSRTALKLLEEKGAKLEIIKYIDDKLSVDELKDIIKLIGINPIELVRTKEPIWKEQFAGKSLSDDEIVNAMIEFPQLMERPIVIEGNRAVIGRPVEKVIELLK</sequence>
<dbReference type="GO" id="GO:0008794">
    <property type="term" value="F:arsenate reductase (glutaredoxin) activity"/>
    <property type="evidence" value="ECO:0007669"/>
    <property type="project" value="InterPro"/>
</dbReference>
<evidence type="ECO:0000313" key="5">
    <source>
        <dbReference type="Proteomes" id="UP000007590"/>
    </source>
</evidence>
<dbReference type="InterPro" id="IPR036249">
    <property type="entry name" value="Thioredoxin-like_sf"/>
</dbReference>
<comment type="similarity">
    <text evidence="1 3">Belongs to the ArsC family.</text>
</comment>
<dbReference type="OrthoDB" id="9808142at2"/>
<dbReference type="STRING" id="929556.Solca_4385"/>
<proteinExistence type="inferred from homology"/>
<dbReference type="NCBIfam" id="TIGR00014">
    <property type="entry name" value="arsC"/>
    <property type="match status" value="1"/>
</dbReference>